<accession>J9FXI5</accession>
<protein>
    <submittedName>
        <fullName evidence="1">Uncharacterized protein</fullName>
    </submittedName>
</protein>
<evidence type="ECO:0000313" key="1">
    <source>
        <dbReference type="EMBL" id="EJW99273.1"/>
    </source>
</evidence>
<comment type="caution">
    <text evidence="1">The sequence shown here is derived from an EMBL/GenBank/DDBJ whole genome shotgun (WGS) entry which is preliminary data.</text>
</comment>
<dbReference type="EMBL" id="AMCI01003883">
    <property type="protein sequence ID" value="EJW99273.1"/>
    <property type="molecule type" value="Genomic_DNA"/>
</dbReference>
<name>J9FXI5_9ZZZZ</name>
<proteinExistence type="predicted"/>
<gene>
    <name evidence="1" type="ORF">EVA_12621</name>
</gene>
<reference evidence="1" key="1">
    <citation type="journal article" date="2012" name="PLoS ONE">
        <title>Gene sets for utilization of primary and secondary nutrition supplies in the distal gut of endangered iberian lynx.</title>
        <authorList>
            <person name="Alcaide M."/>
            <person name="Messina E."/>
            <person name="Richter M."/>
            <person name="Bargiela R."/>
            <person name="Peplies J."/>
            <person name="Huws S.A."/>
            <person name="Newbold C.J."/>
            <person name="Golyshin P.N."/>
            <person name="Simon M.A."/>
            <person name="Lopez G."/>
            <person name="Yakimov M.M."/>
            <person name="Ferrer M."/>
        </authorList>
    </citation>
    <scope>NUCLEOTIDE SEQUENCE</scope>
</reference>
<dbReference type="AlphaFoldDB" id="J9FXI5"/>
<sequence>MLSALTTEAATEQIYPGYGMLTSRVLLKWAADCKRL</sequence>
<organism evidence="1">
    <name type="scientific">gut metagenome</name>
    <dbReference type="NCBI Taxonomy" id="749906"/>
    <lineage>
        <taxon>unclassified sequences</taxon>
        <taxon>metagenomes</taxon>
        <taxon>organismal metagenomes</taxon>
    </lineage>
</organism>